<dbReference type="Proteomes" id="UP000238288">
    <property type="component" value="Chromosome PCAR9b"/>
</dbReference>
<organism evidence="2 3">
    <name type="scientific">Pseudoalteromonas carrageenovora IAM 12662</name>
    <dbReference type="NCBI Taxonomy" id="1314868"/>
    <lineage>
        <taxon>Bacteria</taxon>
        <taxon>Pseudomonadati</taxon>
        <taxon>Pseudomonadota</taxon>
        <taxon>Gammaproteobacteria</taxon>
        <taxon>Alteromonadales</taxon>
        <taxon>Pseudoalteromonadaceae</taxon>
        <taxon>Pseudoalteromonas</taxon>
    </lineage>
</organism>
<sequence>MGSVQHATFKGLAITPLYKDDFEDVSLLHFKAGANMQISASGGAELLVLEGDVSEQSDVLVKHSWLRLPINSELNITAGKHGAKVWLKLGHLTDVNKQIERVQNA</sequence>
<dbReference type="SUPFAM" id="SSF51182">
    <property type="entry name" value="RmlC-like cupins"/>
    <property type="match status" value="1"/>
</dbReference>
<dbReference type="InterPro" id="IPR011051">
    <property type="entry name" value="RmlC_Cupin_sf"/>
</dbReference>
<accession>A0A2K4XEQ2</accession>
<dbReference type="AlphaFoldDB" id="A0A2K4XEQ2"/>
<reference evidence="1 4" key="1">
    <citation type="submission" date="2015-06" db="EMBL/GenBank/DDBJ databases">
        <title>Genome sequence of Pseudoalteromonas carrageenovora.</title>
        <authorList>
            <person name="Xie B.-B."/>
            <person name="Rong J.-C."/>
            <person name="Qin Q.-L."/>
            <person name="Zhang Y.-Z."/>
        </authorList>
    </citation>
    <scope>NUCLEOTIDE SEQUENCE [LARGE SCALE GENOMIC DNA]</scope>
    <source>
        <strain evidence="1 4">IAM 12662</strain>
    </source>
</reference>
<dbReference type="EMBL" id="LT965929">
    <property type="protein sequence ID" value="SOU42813.1"/>
    <property type="molecule type" value="Genomic_DNA"/>
</dbReference>
<reference evidence="2 3" key="2">
    <citation type="submission" date="2017-11" db="EMBL/GenBank/DDBJ databases">
        <authorList>
            <person name="Han C.G."/>
        </authorList>
    </citation>
    <scope>NUCLEOTIDE SEQUENCE [LARGE SCALE GENOMIC DNA]</scope>
    <source>
        <strain evidence="3">ATCC 43555</strain>
        <strain evidence="2">ATCC43555</strain>
    </source>
</reference>
<dbReference type="Proteomes" id="UP000615003">
    <property type="component" value="Unassembled WGS sequence"/>
</dbReference>
<dbReference type="Gene3D" id="2.60.120.10">
    <property type="entry name" value="Jelly Rolls"/>
    <property type="match status" value="1"/>
</dbReference>
<evidence type="ECO:0000313" key="2">
    <source>
        <dbReference type="EMBL" id="SOU42813.1"/>
    </source>
</evidence>
<name>A0A2K4XEQ2_PSEVC</name>
<proteinExistence type="predicted"/>
<dbReference type="EMBL" id="AQGW01000025">
    <property type="protein sequence ID" value="MBE0384430.1"/>
    <property type="molecule type" value="Genomic_DNA"/>
</dbReference>
<evidence type="ECO:0000313" key="4">
    <source>
        <dbReference type="Proteomes" id="UP000615003"/>
    </source>
</evidence>
<evidence type="ECO:0000313" key="3">
    <source>
        <dbReference type="Proteomes" id="UP000238288"/>
    </source>
</evidence>
<evidence type="ECO:0000313" key="1">
    <source>
        <dbReference type="EMBL" id="MBE0384430.1"/>
    </source>
</evidence>
<dbReference type="InterPro" id="IPR014710">
    <property type="entry name" value="RmlC-like_jellyroll"/>
</dbReference>
<protein>
    <submittedName>
        <fullName evidence="2">Cupin</fullName>
    </submittedName>
</protein>
<keyword evidence="4" id="KW-1185">Reference proteome</keyword>
<gene>
    <name evidence="2" type="ORF">PCAR9_B0340</name>
    <name evidence="1" type="ORF">PCARR_b0405</name>
</gene>